<evidence type="ECO:0000313" key="2">
    <source>
        <dbReference type="Proteomes" id="UP000492821"/>
    </source>
</evidence>
<sequence>MVACGVSFAATARLATPPDLSAAKAGDSVYMLSPTALLVEQLKQELLLAAEKNDEALGLTVCNKLEKSNLSKEVLEHTRIGGIVNDVRKRVVETAPKFSQKCRMLIKQWRKQTDTYTRAPSSCGGSNGVTPSMMSMSPAMRRLTTPQNRLPDGTSRSQVNSPLLSGITVAGGKGQVASPRIGNGTLVAQAVEKVQREATTAVNNGFTTNASFVIGGKRKLDATSSFDNGSTIKRSKSALISNNVASPQISISGVRQDTQSTAELLAQLSENLPQLLTPDLNLGSKSNSTSPNAPANLKIKIPSQSRLAVSTPSPAFDDRQKRKYTKRAAKFFKDEIESAPPSVADLTKLSTKAPTIEKVKKEKIPAAIPSTSALPTGKPKDKKVDWYAALPSLDALEKMIVEHGQPSKNVRTSYIESVAGHEILYMPFVDIGIPDVIEYGYPAGQCPKMEVPYPRAVRNGLKGL</sequence>
<dbReference type="WBParaSite" id="Pan_g19281.t1">
    <property type="protein sequence ID" value="Pan_g19281.t1"/>
    <property type="gene ID" value="Pan_g19281"/>
</dbReference>
<dbReference type="InterPro" id="IPR017923">
    <property type="entry name" value="TFIIS_N"/>
</dbReference>
<dbReference type="Proteomes" id="UP000492821">
    <property type="component" value="Unassembled WGS sequence"/>
</dbReference>
<dbReference type="GO" id="GO:0003712">
    <property type="term" value="F:transcription coregulator activity"/>
    <property type="evidence" value="ECO:0007669"/>
    <property type="project" value="TreeGrafter"/>
</dbReference>
<accession>A0A7E4VCS9</accession>
<dbReference type="Pfam" id="PF08711">
    <property type="entry name" value="Med26"/>
    <property type="match status" value="1"/>
</dbReference>
<proteinExistence type="predicted"/>
<keyword evidence="2" id="KW-1185">Reference proteome</keyword>
<feature type="domain" description="TFIIS N-terminal" evidence="1">
    <location>
        <begin position="63"/>
        <end position="111"/>
    </location>
</feature>
<dbReference type="AlphaFoldDB" id="A0A7E4VCS9"/>
<dbReference type="GO" id="GO:0016592">
    <property type="term" value="C:mediator complex"/>
    <property type="evidence" value="ECO:0007669"/>
    <property type="project" value="InterPro"/>
</dbReference>
<dbReference type="PANTHER" id="PTHR15201:SF1">
    <property type="entry name" value="MEDIATOR OF RNA POLYMERASE II TRANSCRIPTION SUBUNIT 26"/>
    <property type="match status" value="1"/>
</dbReference>
<evidence type="ECO:0000259" key="1">
    <source>
        <dbReference type="Pfam" id="PF08711"/>
    </source>
</evidence>
<reference evidence="2" key="1">
    <citation type="journal article" date="2013" name="Genetics">
        <title>The draft genome and transcriptome of Panagrellus redivivus are shaped by the harsh demands of a free-living lifestyle.</title>
        <authorList>
            <person name="Srinivasan J."/>
            <person name="Dillman A.R."/>
            <person name="Macchietto M.G."/>
            <person name="Heikkinen L."/>
            <person name="Lakso M."/>
            <person name="Fracchia K.M."/>
            <person name="Antoshechkin I."/>
            <person name="Mortazavi A."/>
            <person name="Wong G."/>
            <person name="Sternberg P.W."/>
        </authorList>
    </citation>
    <scope>NUCLEOTIDE SEQUENCE [LARGE SCALE GENOMIC DNA]</scope>
    <source>
        <strain evidence="2">MT8872</strain>
    </source>
</reference>
<protein>
    <submittedName>
        <fullName evidence="3">TFIIS N-terminal domain-containing protein</fullName>
    </submittedName>
</protein>
<evidence type="ECO:0000313" key="3">
    <source>
        <dbReference type="WBParaSite" id="Pan_g19281.t1"/>
    </source>
</evidence>
<dbReference type="GO" id="GO:0070847">
    <property type="term" value="C:core mediator complex"/>
    <property type="evidence" value="ECO:0007669"/>
    <property type="project" value="TreeGrafter"/>
</dbReference>
<dbReference type="SUPFAM" id="SSF47676">
    <property type="entry name" value="Conserved domain common to transcription factors TFIIS, elongin A, CRSP70"/>
    <property type="match status" value="1"/>
</dbReference>
<dbReference type="PANTHER" id="PTHR15201">
    <property type="entry name" value="CRSP70"/>
    <property type="match status" value="1"/>
</dbReference>
<name>A0A7E4VCS9_PANRE</name>
<dbReference type="InterPro" id="IPR035441">
    <property type="entry name" value="TFIIS/LEDGF_dom_sf"/>
</dbReference>
<reference evidence="3" key="2">
    <citation type="submission" date="2020-10" db="UniProtKB">
        <authorList>
            <consortium name="WormBaseParasite"/>
        </authorList>
    </citation>
    <scope>IDENTIFICATION</scope>
</reference>
<dbReference type="Gene3D" id="1.20.930.10">
    <property type="entry name" value="Conserved domain common to transcription factors TFIIS, elongin A, CRSP70"/>
    <property type="match status" value="1"/>
</dbReference>
<dbReference type="GO" id="GO:0006357">
    <property type="term" value="P:regulation of transcription by RNA polymerase II"/>
    <property type="evidence" value="ECO:0007669"/>
    <property type="project" value="InterPro"/>
</dbReference>
<dbReference type="GO" id="GO:0010628">
    <property type="term" value="P:positive regulation of gene expression"/>
    <property type="evidence" value="ECO:0007669"/>
    <property type="project" value="TreeGrafter"/>
</dbReference>
<dbReference type="InterPro" id="IPR042376">
    <property type="entry name" value="MED26"/>
</dbReference>
<organism evidence="2 3">
    <name type="scientific">Panagrellus redivivus</name>
    <name type="common">Microworm</name>
    <dbReference type="NCBI Taxonomy" id="6233"/>
    <lineage>
        <taxon>Eukaryota</taxon>
        <taxon>Metazoa</taxon>
        <taxon>Ecdysozoa</taxon>
        <taxon>Nematoda</taxon>
        <taxon>Chromadorea</taxon>
        <taxon>Rhabditida</taxon>
        <taxon>Tylenchina</taxon>
        <taxon>Panagrolaimomorpha</taxon>
        <taxon>Panagrolaimoidea</taxon>
        <taxon>Panagrolaimidae</taxon>
        <taxon>Panagrellus</taxon>
    </lineage>
</organism>